<keyword evidence="1" id="KW-0812">Transmembrane</keyword>
<accession>A0A6A6CLW0</accession>
<name>A0A6A6CLW0_ZASCE</name>
<feature type="signal peptide" evidence="2">
    <location>
        <begin position="1"/>
        <end position="18"/>
    </location>
</feature>
<dbReference type="AlphaFoldDB" id="A0A6A6CLW0"/>
<gene>
    <name evidence="3" type="ORF">M409DRAFT_22983</name>
</gene>
<dbReference type="GeneID" id="54559853"/>
<sequence length="195" mass="19817">MVFPRFLTVLASLGYAYAQTTGSAISGNTVQLFIDNMDPNAGWAASVQNACSGSTTYVLSCTSAPMNNACSPQTATITEGSDFFIVTTPAIYSETSATVTETCKLNTSEKSASCMATIVAGGYGSNITTTVNYNLTGNAYYQYGVQVTAGADHTKNGGACLAHVSGASTQYGHSLAGVIMGGAAILAGVIGILAL</sequence>
<evidence type="ECO:0000256" key="2">
    <source>
        <dbReference type="SAM" id="SignalP"/>
    </source>
</evidence>
<keyword evidence="1" id="KW-1133">Transmembrane helix</keyword>
<dbReference type="EMBL" id="ML993595">
    <property type="protein sequence ID" value="KAF2166932.1"/>
    <property type="molecule type" value="Genomic_DNA"/>
</dbReference>
<organism evidence="3 4">
    <name type="scientific">Zasmidium cellare ATCC 36951</name>
    <dbReference type="NCBI Taxonomy" id="1080233"/>
    <lineage>
        <taxon>Eukaryota</taxon>
        <taxon>Fungi</taxon>
        <taxon>Dikarya</taxon>
        <taxon>Ascomycota</taxon>
        <taxon>Pezizomycotina</taxon>
        <taxon>Dothideomycetes</taxon>
        <taxon>Dothideomycetidae</taxon>
        <taxon>Mycosphaerellales</taxon>
        <taxon>Mycosphaerellaceae</taxon>
        <taxon>Zasmidium</taxon>
    </lineage>
</organism>
<evidence type="ECO:0008006" key="5">
    <source>
        <dbReference type="Google" id="ProtNLM"/>
    </source>
</evidence>
<reference evidence="3" key="1">
    <citation type="journal article" date="2020" name="Stud. Mycol.">
        <title>101 Dothideomycetes genomes: a test case for predicting lifestyles and emergence of pathogens.</title>
        <authorList>
            <person name="Haridas S."/>
            <person name="Albert R."/>
            <person name="Binder M."/>
            <person name="Bloem J."/>
            <person name="Labutti K."/>
            <person name="Salamov A."/>
            <person name="Andreopoulos B."/>
            <person name="Baker S."/>
            <person name="Barry K."/>
            <person name="Bills G."/>
            <person name="Bluhm B."/>
            <person name="Cannon C."/>
            <person name="Castanera R."/>
            <person name="Culley D."/>
            <person name="Daum C."/>
            <person name="Ezra D."/>
            <person name="Gonzalez J."/>
            <person name="Henrissat B."/>
            <person name="Kuo A."/>
            <person name="Liang C."/>
            <person name="Lipzen A."/>
            <person name="Lutzoni F."/>
            <person name="Magnuson J."/>
            <person name="Mondo S."/>
            <person name="Nolan M."/>
            <person name="Ohm R."/>
            <person name="Pangilinan J."/>
            <person name="Park H.-J."/>
            <person name="Ramirez L."/>
            <person name="Alfaro M."/>
            <person name="Sun H."/>
            <person name="Tritt A."/>
            <person name="Yoshinaga Y."/>
            <person name="Zwiers L.-H."/>
            <person name="Turgeon B."/>
            <person name="Goodwin S."/>
            <person name="Spatafora J."/>
            <person name="Crous P."/>
            <person name="Grigoriev I."/>
        </authorList>
    </citation>
    <scope>NUCLEOTIDE SEQUENCE</scope>
    <source>
        <strain evidence="3">ATCC 36951</strain>
    </source>
</reference>
<keyword evidence="1" id="KW-0472">Membrane</keyword>
<feature type="transmembrane region" description="Helical" evidence="1">
    <location>
        <begin position="175"/>
        <end position="194"/>
    </location>
</feature>
<feature type="chain" id="PRO_5025439201" description="Mid2 domain-containing protein" evidence="2">
    <location>
        <begin position="19"/>
        <end position="195"/>
    </location>
</feature>
<evidence type="ECO:0000313" key="4">
    <source>
        <dbReference type="Proteomes" id="UP000799537"/>
    </source>
</evidence>
<keyword evidence="2" id="KW-0732">Signal</keyword>
<dbReference type="Proteomes" id="UP000799537">
    <property type="component" value="Unassembled WGS sequence"/>
</dbReference>
<protein>
    <recommendedName>
        <fullName evidence="5">Mid2 domain-containing protein</fullName>
    </recommendedName>
</protein>
<dbReference type="RefSeq" id="XP_033667821.1">
    <property type="nucleotide sequence ID" value="XM_033806581.1"/>
</dbReference>
<dbReference type="OrthoDB" id="5242418at2759"/>
<proteinExistence type="predicted"/>
<evidence type="ECO:0000313" key="3">
    <source>
        <dbReference type="EMBL" id="KAF2166932.1"/>
    </source>
</evidence>
<evidence type="ECO:0000256" key="1">
    <source>
        <dbReference type="SAM" id="Phobius"/>
    </source>
</evidence>
<keyword evidence="4" id="KW-1185">Reference proteome</keyword>